<evidence type="ECO:0000313" key="6">
    <source>
        <dbReference type="Proteomes" id="UP001652642"/>
    </source>
</evidence>
<evidence type="ECO:0000256" key="2">
    <source>
        <dbReference type="ARBA" id="ARBA00023027"/>
    </source>
</evidence>
<dbReference type="Pfam" id="PF00175">
    <property type="entry name" value="NAD_binding_1"/>
    <property type="match status" value="1"/>
</dbReference>
<dbReference type="InterPro" id="IPR052128">
    <property type="entry name" value="Oxidoreductase_NAD-binding"/>
</dbReference>
<proteinExistence type="predicted"/>
<keyword evidence="4" id="KW-1133">Transmembrane helix</keyword>
<feature type="domain" description="FAD-binding FR-type" evidence="5">
    <location>
        <begin position="80"/>
        <end position="189"/>
    </location>
</feature>
<dbReference type="Proteomes" id="UP001652642">
    <property type="component" value="Chromosome 6"/>
</dbReference>
<keyword evidence="2" id="KW-0520">NAD</keyword>
<dbReference type="InterPro" id="IPR001433">
    <property type="entry name" value="OxRdtase_FAD/NAD-bd"/>
</dbReference>
<evidence type="ECO:0000256" key="1">
    <source>
        <dbReference type="ARBA" id="ARBA00023002"/>
    </source>
</evidence>
<dbReference type="SUPFAM" id="SSF52343">
    <property type="entry name" value="Ferredoxin reductase-like, C-terminal NADP-linked domain"/>
    <property type="match status" value="1"/>
</dbReference>
<dbReference type="InterPro" id="IPR017927">
    <property type="entry name" value="FAD-bd_FR_type"/>
</dbReference>
<gene>
    <name evidence="7" type="primary">OXNAD1</name>
</gene>
<dbReference type="InterPro" id="IPR017938">
    <property type="entry name" value="Riboflavin_synthase-like_b-brl"/>
</dbReference>
<sequence>MPIVSGSDVPLSIDLSMVLLMLKNAMVCAAAFAVPSLLRTPRILPVCSSFLHLRHAVLYYCTVNGKMKSRRMSDHLERTANNFRQEIISKAKVCGITNESARVKRLRLAVADKDFTFKAGQWVDFFIPGVAVVGGFSICSSPGLLEKEGVLELAIKRTTHPPAHWVHTQCTLDSEVALRVGGNFYFDPQPADPPANLVLIAGGVGINPLFSILLHAADLHRAQENKRTAYKMGMTYLFYCAKSTDELLFRKHILDLTSAFPGKISCNFHVTQQSSPICEKLQPYIKEGRLCGNDLEKCISKDTLWYICGPPPMIEFISELLENLGVAQKNIFFEKWW</sequence>
<dbReference type="CDD" id="cd00322">
    <property type="entry name" value="FNR_like"/>
    <property type="match status" value="1"/>
</dbReference>
<feature type="transmembrane region" description="Helical" evidence="4">
    <location>
        <begin position="15"/>
        <end position="34"/>
    </location>
</feature>
<dbReference type="PANTHER" id="PTHR46505">
    <property type="entry name" value="OXIDOREDUCTASE NAD-BINDING DOMAIN-CONTAINING PROTEIN 1"/>
    <property type="match status" value="1"/>
</dbReference>
<name>A0ABM5GP65_9SAUR</name>
<dbReference type="SUPFAM" id="SSF63380">
    <property type="entry name" value="Riboflavin synthase domain-like"/>
    <property type="match status" value="1"/>
</dbReference>
<dbReference type="RefSeq" id="XP_072859456.1">
    <property type="nucleotide sequence ID" value="XM_073003355.1"/>
</dbReference>
<evidence type="ECO:0000313" key="7">
    <source>
        <dbReference type="RefSeq" id="XP_072859456.1"/>
    </source>
</evidence>
<evidence type="ECO:0000256" key="3">
    <source>
        <dbReference type="ARBA" id="ARBA00040516"/>
    </source>
</evidence>
<dbReference type="PANTHER" id="PTHR46505:SF1">
    <property type="entry name" value="OXIDOREDUCTASE NAD-BINDING DOMAIN-CONTAINING PROTEIN 1"/>
    <property type="match status" value="1"/>
</dbReference>
<keyword evidence="4" id="KW-0812">Transmembrane</keyword>
<evidence type="ECO:0000256" key="4">
    <source>
        <dbReference type="SAM" id="Phobius"/>
    </source>
</evidence>
<feature type="transmembrane region" description="Helical" evidence="4">
    <location>
        <begin position="197"/>
        <end position="217"/>
    </location>
</feature>
<dbReference type="PROSITE" id="PS51384">
    <property type="entry name" value="FAD_FR"/>
    <property type="match status" value="1"/>
</dbReference>
<dbReference type="GeneID" id="110072105"/>
<evidence type="ECO:0000259" key="5">
    <source>
        <dbReference type="PROSITE" id="PS51384"/>
    </source>
</evidence>
<dbReference type="Gene3D" id="2.40.30.10">
    <property type="entry name" value="Translation factors"/>
    <property type="match status" value="1"/>
</dbReference>
<keyword evidence="1" id="KW-0560">Oxidoreductase</keyword>
<keyword evidence="6" id="KW-1185">Reference proteome</keyword>
<reference evidence="7" key="1">
    <citation type="submission" date="2025-08" db="UniProtKB">
        <authorList>
            <consortium name="RefSeq"/>
        </authorList>
    </citation>
    <scope>IDENTIFICATION</scope>
</reference>
<feature type="transmembrane region" description="Helical" evidence="4">
    <location>
        <begin position="125"/>
        <end position="145"/>
    </location>
</feature>
<dbReference type="PRINTS" id="PR00410">
    <property type="entry name" value="PHEHYDRXLASE"/>
</dbReference>
<dbReference type="Gene3D" id="3.40.50.80">
    <property type="entry name" value="Nucleotide-binding domain of ferredoxin-NADP reductase (FNR) module"/>
    <property type="match status" value="1"/>
</dbReference>
<organism evidence="6 7">
    <name type="scientific">Pogona vitticeps</name>
    <name type="common">central bearded dragon</name>
    <dbReference type="NCBI Taxonomy" id="103695"/>
    <lineage>
        <taxon>Eukaryota</taxon>
        <taxon>Metazoa</taxon>
        <taxon>Chordata</taxon>
        <taxon>Craniata</taxon>
        <taxon>Vertebrata</taxon>
        <taxon>Euteleostomi</taxon>
        <taxon>Lepidosauria</taxon>
        <taxon>Squamata</taxon>
        <taxon>Bifurcata</taxon>
        <taxon>Unidentata</taxon>
        <taxon>Episquamata</taxon>
        <taxon>Toxicofera</taxon>
        <taxon>Iguania</taxon>
        <taxon>Acrodonta</taxon>
        <taxon>Agamidae</taxon>
        <taxon>Amphibolurinae</taxon>
        <taxon>Pogona</taxon>
    </lineage>
</organism>
<dbReference type="InterPro" id="IPR039261">
    <property type="entry name" value="FNR_nucleotide-bd"/>
</dbReference>
<protein>
    <recommendedName>
        <fullName evidence="3">Oxidoreductase NAD-binding domain-containing protein 1</fullName>
    </recommendedName>
</protein>
<accession>A0ABM5GP65</accession>
<keyword evidence="4" id="KW-0472">Membrane</keyword>